<dbReference type="InterPro" id="IPR001279">
    <property type="entry name" value="Metallo-B-lactamas"/>
</dbReference>
<dbReference type="EMBL" id="CP053069">
    <property type="protein sequence ID" value="QJR12839.1"/>
    <property type="molecule type" value="Genomic_DNA"/>
</dbReference>
<dbReference type="Gene3D" id="3.60.15.10">
    <property type="entry name" value="Ribonuclease Z/Hydroxyacylglutathione hydrolase-like"/>
    <property type="match status" value="1"/>
</dbReference>
<dbReference type="KEGG" id="uru:DSM104443_03932"/>
<dbReference type="InterPro" id="IPR036866">
    <property type="entry name" value="RibonucZ/Hydroxyglut_hydro"/>
</dbReference>
<dbReference type="EC" id="3.1.26.11" evidence="2"/>
<evidence type="ECO:0000313" key="2">
    <source>
        <dbReference type="EMBL" id="QJR12839.1"/>
    </source>
</evidence>
<evidence type="ECO:0000313" key="3">
    <source>
        <dbReference type="Proteomes" id="UP000501534"/>
    </source>
</evidence>
<dbReference type="RefSeq" id="WP_246232372.1">
    <property type="nucleotide sequence ID" value="NZ_CP053069.1"/>
</dbReference>
<dbReference type="PANTHER" id="PTHR42663:SF4">
    <property type="entry name" value="SLL1036 PROTEIN"/>
    <property type="match status" value="1"/>
</dbReference>
<name>A0A6M4H016_9PROT</name>
<dbReference type="Pfam" id="PF12706">
    <property type="entry name" value="Lactamase_B_2"/>
    <property type="match status" value="1"/>
</dbReference>
<feature type="domain" description="Metallo-beta-lactamase" evidence="1">
    <location>
        <begin position="100"/>
        <end position="276"/>
    </location>
</feature>
<reference evidence="2 3" key="1">
    <citation type="submission" date="2020-04" db="EMBL/GenBank/DDBJ databases">
        <title>Usitatibacter rugosus gen. nov., sp. nov. and Usitatibacter palustris sp. nov., novel members of Usitatibacteraceae fam. nov. within the order Nitrosomonadales isolated from soil.</title>
        <authorList>
            <person name="Huber K.J."/>
            <person name="Neumann-Schaal M."/>
            <person name="Geppert A."/>
            <person name="Luckner M."/>
            <person name="Wanner G."/>
            <person name="Overmann J."/>
        </authorList>
    </citation>
    <scope>NUCLEOTIDE SEQUENCE [LARGE SCALE GENOMIC DNA]</scope>
    <source>
        <strain evidence="2 3">0125_3</strain>
    </source>
</reference>
<dbReference type="GO" id="GO:0042781">
    <property type="term" value="F:3'-tRNA processing endoribonuclease activity"/>
    <property type="evidence" value="ECO:0007669"/>
    <property type="project" value="UniProtKB-EC"/>
</dbReference>
<evidence type="ECO:0000259" key="1">
    <source>
        <dbReference type="Pfam" id="PF12706"/>
    </source>
</evidence>
<sequence>MRIRFWGTRGSIPVALTSVDIRDKLALALLEASGRRFDSYEEAHDFASSELDFSVTNTFGGHTPCVEIEADSEEYFVCDMGSGARPFGVHVLAKQARRPATVNVFMSHVHWDHIMGFPFFGPAYVPNTKIRIHGCHDVLEQAFRLQQAAPCFPVDFSQLAANIEFVKLEPDKPNLVSGLTVIPHLQLHSGDSYGYRFEKDGKSVVYSTDSEHKLENRAEAEGFAAFFKEADVVIFDAMYALAEAISVKADWGHSSNIVGVELCQMARAKHLVLFHHEPANDDATLESLLKEARRFEELTRSDHALKVSASYDGLELDV</sequence>
<organism evidence="2 3">
    <name type="scientific">Usitatibacter rugosus</name>
    <dbReference type="NCBI Taxonomy" id="2732067"/>
    <lineage>
        <taxon>Bacteria</taxon>
        <taxon>Pseudomonadati</taxon>
        <taxon>Pseudomonadota</taxon>
        <taxon>Betaproteobacteria</taxon>
        <taxon>Nitrosomonadales</taxon>
        <taxon>Usitatibacteraceae</taxon>
        <taxon>Usitatibacter</taxon>
    </lineage>
</organism>
<dbReference type="Proteomes" id="UP000501534">
    <property type="component" value="Chromosome"/>
</dbReference>
<protein>
    <submittedName>
        <fullName evidence="2">Ribonuclease BN</fullName>
        <ecNumber evidence="2">3.1.26.11</ecNumber>
    </submittedName>
</protein>
<dbReference type="CDD" id="cd07715">
    <property type="entry name" value="TaR3-like_MBL-fold"/>
    <property type="match status" value="1"/>
</dbReference>
<keyword evidence="2" id="KW-0378">Hydrolase</keyword>
<dbReference type="AlphaFoldDB" id="A0A6M4H016"/>
<keyword evidence="3" id="KW-1185">Reference proteome</keyword>
<dbReference type="SUPFAM" id="SSF56281">
    <property type="entry name" value="Metallo-hydrolase/oxidoreductase"/>
    <property type="match status" value="1"/>
</dbReference>
<dbReference type="PANTHER" id="PTHR42663">
    <property type="entry name" value="HYDROLASE C777.06C-RELATED-RELATED"/>
    <property type="match status" value="1"/>
</dbReference>
<proteinExistence type="predicted"/>
<gene>
    <name evidence="2" type="primary">rbn_2</name>
    <name evidence="2" type="ORF">DSM104443_03932</name>
</gene>
<accession>A0A6M4H016</accession>